<name>A0A4R4VI52_9PSEU</name>
<evidence type="ECO:0000313" key="3">
    <source>
        <dbReference type="Proteomes" id="UP000295674"/>
    </source>
</evidence>
<dbReference type="AlphaFoldDB" id="A0A4R4VI52"/>
<dbReference type="Proteomes" id="UP000295674">
    <property type="component" value="Unassembled WGS sequence"/>
</dbReference>
<feature type="region of interest" description="Disordered" evidence="1">
    <location>
        <begin position="148"/>
        <end position="169"/>
    </location>
</feature>
<feature type="region of interest" description="Disordered" evidence="1">
    <location>
        <begin position="1"/>
        <end position="113"/>
    </location>
</feature>
<proteinExistence type="predicted"/>
<dbReference type="OrthoDB" id="10006360at2"/>
<gene>
    <name evidence="2" type="ORF">E1181_29470</name>
</gene>
<dbReference type="RefSeq" id="WP_132679682.1">
    <property type="nucleotide sequence ID" value="NZ_SMKS01000097.1"/>
</dbReference>
<accession>A0A4R4VI52</accession>
<organism evidence="2 3">
    <name type="scientific">Saccharopolyspora terrae</name>
    <dbReference type="NCBI Taxonomy" id="2530384"/>
    <lineage>
        <taxon>Bacteria</taxon>
        <taxon>Bacillati</taxon>
        <taxon>Actinomycetota</taxon>
        <taxon>Actinomycetes</taxon>
        <taxon>Pseudonocardiales</taxon>
        <taxon>Pseudonocardiaceae</taxon>
        <taxon>Saccharopolyspora</taxon>
    </lineage>
</organism>
<sequence>MLKDQSVVEQLGPEAVDGPNTAKTEDTANTHSSTCEWESLHPPNLGPPANGKITVSIRVSLNENGAPEPRAAEEKFRMDARGTESADSPADSVGDQSRNAFEPGPTQPGVPSAGQVATIDFVRANAYVTVEFRAWGSAGLSKAYLPQDAQAEATRRLANEVSDKLGEPR</sequence>
<comment type="caution">
    <text evidence="2">The sequence shown here is derived from an EMBL/GenBank/DDBJ whole genome shotgun (WGS) entry which is preliminary data.</text>
</comment>
<protein>
    <submittedName>
        <fullName evidence="2">Uncharacterized protein</fullName>
    </submittedName>
</protein>
<keyword evidence="3" id="KW-1185">Reference proteome</keyword>
<reference evidence="2 3" key="1">
    <citation type="submission" date="2019-03" db="EMBL/GenBank/DDBJ databases">
        <title>Draft genome sequences of novel Actinobacteria.</title>
        <authorList>
            <person name="Sahin N."/>
            <person name="Ay H."/>
            <person name="Saygin H."/>
        </authorList>
    </citation>
    <scope>NUCLEOTIDE SEQUENCE [LARGE SCALE GENOMIC DNA]</scope>
    <source>
        <strain evidence="2 3">16K309</strain>
    </source>
</reference>
<feature type="compositionally biased region" description="Basic and acidic residues" evidence="1">
    <location>
        <begin position="70"/>
        <end position="84"/>
    </location>
</feature>
<feature type="compositionally biased region" description="Basic and acidic residues" evidence="1">
    <location>
        <begin position="153"/>
        <end position="169"/>
    </location>
</feature>
<evidence type="ECO:0000313" key="2">
    <source>
        <dbReference type="EMBL" id="TDC99469.1"/>
    </source>
</evidence>
<dbReference type="EMBL" id="SMKS01000097">
    <property type="protein sequence ID" value="TDC99469.1"/>
    <property type="molecule type" value="Genomic_DNA"/>
</dbReference>
<evidence type="ECO:0000256" key="1">
    <source>
        <dbReference type="SAM" id="MobiDB-lite"/>
    </source>
</evidence>